<keyword evidence="7" id="KW-0067">ATP-binding</keyword>
<proteinExistence type="inferred from homology"/>
<dbReference type="EMBL" id="JABSTU010000003">
    <property type="protein sequence ID" value="KAH8035163.1"/>
    <property type="molecule type" value="Genomic_DNA"/>
</dbReference>
<evidence type="ECO:0000256" key="11">
    <source>
        <dbReference type="ARBA" id="ARBA00047899"/>
    </source>
</evidence>
<dbReference type="GO" id="GO:0005737">
    <property type="term" value="C:cytoplasm"/>
    <property type="evidence" value="ECO:0007669"/>
    <property type="project" value="TreeGrafter"/>
</dbReference>
<dbReference type="InterPro" id="IPR000719">
    <property type="entry name" value="Prot_kinase_dom"/>
</dbReference>
<dbReference type="GO" id="GO:0110031">
    <property type="term" value="P:negative regulation of G2/MI transition of meiotic cell cycle"/>
    <property type="evidence" value="ECO:0007669"/>
    <property type="project" value="TreeGrafter"/>
</dbReference>
<keyword evidence="8" id="KW-0460">Magnesium</keyword>
<organism evidence="14 15">
    <name type="scientific">Rhipicephalus microplus</name>
    <name type="common">Cattle tick</name>
    <name type="synonym">Boophilus microplus</name>
    <dbReference type="NCBI Taxonomy" id="6941"/>
    <lineage>
        <taxon>Eukaryota</taxon>
        <taxon>Metazoa</taxon>
        <taxon>Ecdysozoa</taxon>
        <taxon>Arthropoda</taxon>
        <taxon>Chelicerata</taxon>
        <taxon>Arachnida</taxon>
        <taxon>Acari</taxon>
        <taxon>Parasitiformes</taxon>
        <taxon>Ixodida</taxon>
        <taxon>Ixodoidea</taxon>
        <taxon>Ixodidae</taxon>
        <taxon>Rhipicephalinae</taxon>
        <taxon>Rhipicephalus</taxon>
        <taxon>Boophilus</taxon>
    </lineage>
</organism>
<comment type="catalytic activity">
    <reaction evidence="11">
        <text>L-threonyl-[protein] + ATP = O-phospho-L-threonyl-[protein] + ADP + H(+)</text>
        <dbReference type="Rhea" id="RHEA:46608"/>
        <dbReference type="Rhea" id="RHEA-COMP:11060"/>
        <dbReference type="Rhea" id="RHEA-COMP:11605"/>
        <dbReference type="ChEBI" id="CHEBI:15378"/>
        <dbReference type="ChEBI" id="CHEBI:30013"/>
        <dbReference type="ChEBI" id="CHEBI:30616"/>
        <dbReference type="ChEBI" id="CHEBI:61977"/>
        <dbReference type="ChEBI" id="CHEBI:456216"/>
        <dbReference type="EC" id="2.7.11.1"/>
    </reaction>
</comment>
<evidence type="ECO:0000256" key="9">
    <source>
        <dbReference type="ARBA" id="ARBA00023306"/>
    </source>
</evidence>
<evidence type="ECO:0000313" key="15">
    <source>
        <dbReference type="Proteomes" id="UP000821866"/>
    </source>
</evidence>
<evidence type="ECO:0000256" key="6">
    <source>
        <dbReference type="ARBA" id="ARBA00022777"/>
    </source>
</evidence>
<accession>A0A9J6EKY4</accession>
<dbReference type="GO" id="GO:0046872">
    <property type="term" value="F:metal ion binding"/>
    <property type="evidence" value="ECO:0007669"/>
    <property type="project" value="UniProtKB-KW"/>
</dbReference>
<keyword evidence="4" id="KW-0479">Metal-binding</keyword>
<evidence type="ECO:0000256" key="3">
    <source>
        <dbReference type="ARBA" id="ARBA00022679"/>
    </source>
</evidence>
<comment type="catalytic activity">
    <reaction evidence="12">
        <text>L-seryl-[protein] + ATP = O-phospho-L-seryl-[protein] + ADP + H(+)</text>
        <dbReference type="Rhea" id="RHEA:17989"/>
        <dbReference type="Rhea" id="RHEA-COMP:9863"/>
        <dbReference type="Rhea" id="RHEA-COMP:11604"/>
        <dbReference type="ChEBI" id="CHEBI:15378"/>
        <dbReference type="ChEBI" id="CHEBI:29999"/>
        <dbReference type="ChEBI" id="CHEBI:30616"/>
        <dbReference type="ChEBI" id="CHEBI:83421"/>
        <dbReference type="ChEBI" id="CHEBI:456216"/>
        <dbReference type="EC" id="2.7.11.1"/>
    </reaction>
</comment>
<dbReference type="InterPro" id="IPR008271">
    <property type="entry name" value="Ser/Thr_kinase_AS"/>
</dbReference>
<dbReference type="PROSITE" id="PS00108">
    <property type="entry name" value="PROTEIN_KINASE_ST"/>
    <property type="match status" value="1"/>
</dbReference>
<evidence type="ECO:0000313" key="14">
    <source>
        <dbReference type="EMBL" id="KAH8035163.1"/>
    </source>
</evidence>
<keyword evidence="9" id="KW-0131">Cell cycle</keyword>
<reference evidence="14" key="1">
    <citation type="journal article" date="2020" name="Cell">
        <title>Large-Scale Comparative Analyses of Tick Genomes Elucidate Their Genetic Diversity and Vector Capacities.</title>
        <authorList>
            <consortium name="Tick Genome and Microbiome Consortium (TIGMIC)"/>
            <person name="Jia N."/>
            <person name="Wang J."/>
            <person name="Shi W."/>
            <person name="Du L."/>
            <person name="Sun Y."/>
            <person name="Zhan W."/>
            <person name="Jiang J.F."/>
            <person name="Wang Q."/>
            <person name="Zhang B."/>
            <person name="Ji P."/>
            <person name="Bell-Sakyi L."/>
            <person name="Cui X.M."/>
            <person name="Yuan T.T."/>
            <person name="Jiang B.G."/>
            <person name="Yang W.F."/>
            <person name="Lam T.T."/>
            <person name="Chang Q.C."/>
            <person name="Ding S.J."/>
            <person name="Wang X.J."/>
            <person name="Zhu J.G."/>
            <person name="Ruan X.D."/>
            <person name="Zhao L."/>
            <person name="Wei J.T."/>
            <person name="Ye R.Z."/>
            <person name="Que T.C."/>
            <person name="Du C.H."/>
            <person name="Zhou Y.H."/>
            <person name="Cheng J.X."/>
            <person name="Dai P.F."/>
            <person name="Guo W.B."/>
            <person name="Han X.H."/>
            <person name="Huang E.J."/>
            <person name="Li L.F."/>
            <person name="Wei W."/>
            <person name="Gao Y.C."/>
            <person name="Liu J.Z."/>
            <person name="Shao H.Z."/>
            <person name="Wang X."/>
            <person name="Wang C.C."/>
            <person name="Yang T.C."/>
            <person name="Huo Q.B."/>
            <person name="Li W."/>
            <person name="Chen H.Y."/>
            <person name="Chen S.E."/>
            <person name="Zhou L.G."/>
            <person name="Ni X.B."/>
            <person name="Tian J.H."/>
            <person name="Sheng Y."/>
            <person name="Liu T."/>
            <person name="Pan Y.S."/>
            <person name="Xia L.Y."/>
            <person name="Li J."/>
            <person name="Zhao F."/>
            <person name="Cao W.C."/>
        </authorList>
    </citation>
    <scope>NUCLEOTIDE SEQUENCE</scope>
    <source>
        <strain evidence="14">Rmic-2018</strain>
    </source>
</reference>
<dbReference type="PANTHER" id="PTHR11042">
    <property type="entry name" value="EUKARYOTIC TRANSLATION INITIATION FACTOR 2-ALPHA KINASE EIF2-ALPHA KINASE -RELATED"/>
    <property type="match status" value="1"/>
</dbReference>
<reference evidence="14" key="2">
    <citation type="submission" date="2021-09" db="EMBL/GenBank/DDBJ databases">
        <authorList>
            <person name="Jia N."/>
            <person name="Wang J."/>
            <person name="Shi W."/>
            <person name="Du L."/>
            <person name="Sun Y."/>
            <person name="Zhan W."/>
            <person name="Jiang J."/>
            <person name="Wang Q."/>
            <person name="Zhang B."/>
            <person name="Ji P."/>
            <person name="Sakyi L.B."/>
            <person name="Cui X."/>
            <person name="Yuan T."/>
            <person name="Jiang B."/>
            <person name="Yang W."/>
            <person name="Lam T.T.-Y."/>
            <person name="Chang Q."/>
            <person name="Ding S."/>
            <person name="Wang X."/>
            <person name="Zhu J."/>
            <person name="Ruan X."/>
            <person name="Zhao L."/>
            <person name="Wei J."/>
            <person name="Que T."/>
            <person name="Du C."/>
            <person name="Cheng J."/>
            <person name="Dai P."/>
            <person name="Han X."/>
            <person name="Huang E."/>
            <person name="Gao Y."/>
            <person name="Liu J."/>
            <person name="Shao H."/>
            <person name="Ye R."/>
            <person name="Li L."/>
            <person name="Wei W."/>
            <person name="Wang X."/>
            <person name="Wang C."/>
            <person name="Huo Q."/>
            <person name="Li W."/>
            <person name="Guo W."/>
            <person name="Chen H."/>
            <person name="Chen S."/>
            <person name="Zhou L."/>
            <person name="Zhou L."/>
            <person name="Ni X."/>
            <person name="Tian J."/>
            <person name="Zhou Y."/>
            <person name="Sheng Y."/>
            <person name="Liu T."/>
            <person name="Pan Y."/>
            <person name="Xia L."/>
            <person name="Li J."/>
            <person name="Zhao F."/>
            <person name="Cao W."/>
        </authorList>
    </citation>
    <scope>NUCLEOTIDE SEQUENCE</scope>
    <source>
        <strain evidence="14">Rmic-2018</strain>
        <tissue evidence="14">Larvae</tissue>
    </source>
</reference>
<dbReference type="Pfam" id="PF00069">
    <property type="entry name" value="Pkinase"/>
    <property type="match status" value="1"/>
</dbReference>
<dbReference type="EC" id="2.7.11.1" evidence="1"/>
<feature type="domain" description="Protein kinase" evidence="13">
    <location>
        <begin position="1"/>
        <end position="270"/>
    </location>
</feature>
<gene>
    <name evidence="14" type="ORF">HPB51_004404</name>
</gene>
<dbReference type="PROSITE" id="PS50011">
    <property type="entry name" value="PROTEIN_KINASE_DOM"/>
    <property type="match status" value="1"/>
</dbReference>
<sequence>MASGDLLLELPEKHHYEKLGSLKAFGNIPVSVSPHRSMNTSRGVVSEADLLEMSEEELLEGWKEQNVTDGVKHLHDRHLVHLDIKPENIFISREGYYKLGDFGLVLDLKQDDSSDPLEGDPCYLAPELMGGDFTKAADIFSLGITALELACDLELPSRGGNWHALRSGTLPHYIAQYRLCPGPAAADLILDAVIPSICLEGSSILPQKFHHILPFQCLLFDVGPQRLPLFRWLHSAIKPVPFNLSANDATVKKLFPADDEVMSSSGDDSL</sequence>
<evidence type="ECO:0000256" key="7">
    <source>
        <dbReference type="ARBA" id="ARBA00022840"/>
    </source>
</evidence>
<dbReference type="GO" id="GO:0051321">
    <property type="term" value="P:meiotic cell cycle"/>
    <property type="evidence" value="ECO:0007669"/>
    <property type="project" value="TreeGrafter"/>
</dbReference>
<evidence type="ECO:0000256" key="1">
    <source>
        <dbReference type="ARBA" id="ARBA00012513"/>
    </source>
</evidence>
<evidence type="ECO:0000256" key="8">
    <source>
        <dbReference type="ARBA" id="ARBA00022842"/>
    </source>
</evidence>
<evidence type="ECO:0000259" key="13">
    <source>
        <dbReference type="PROSITE" id="PS50011"/>
    </source>
</evidence>
<dbReference type="InterPro" id="IPR050339">
    <property type="entry name" value="CC_SR_Kinase"/>
</dbReference>
<comment type="similarity">
    <text evidence="10">Belongs to the protein kinase superfamily. Ser/Thr protein kinase family. GCN2 subfamily.</text>
</comment>
<dbReference type="SMART" id="SM00220">
    <property type="entry name" value="S_TKc"/>
    <property type="match status" value="1"/>
</dbReference>
<evidence type="ECO:0000256" key="10">
    <source>
        <dbReference type="ARBA" id="ARBA00037982"/>
    </source>
</evidence>
<dbReference type="GO" id="GO:0005634">
    <property type="term" value="C:nucleus"/>
    <property type="evidence" value="ECO:0007669"/>
    <property type="project" value="TreeGrafter"/>
</dbReference>
<dbReference type="InterPro" id="IPR011009">
    <property type="entry name" value="Kinase-like_dom_sf"/>
</dbReference>
<evidence type="ECO:0000256" key="4">
    <source>
        <dbReference type="ARBA" id="ARBA00022723"/>
    </source>
</evidence>
<dbReference type="VEuPathDB" id="VectorBase:LOC119180610"/>
<dbReference type="PANTHER" id="PTHR11042:SF183">
    <property type="entry name" value="MEMBRANE-ASSOCIATED TYROSINE- AND THREONINE-SPECIFIC CDC2-INHIBITORY KINASE"/>
    <property type="match status" value="1"/>
</dbReference>
<keyword evidence="15" id="KW-1185">Reference proteome</keyword>
<dbReference type="Gene3D" id="1.10.510.10">
    <property type="entry name" value="Transferase(Phosphotransferase) domain 1"/>
    <property type="match status" value="1"/>
</dbReference>
<name>A0A9J6EKY4_RHIMP</name>
<dbReference type="AlphaFoldDB" id="A0A9J6EKY4"/>
<dbReference type="GO" id="GO:0005524">
    <property type="term" value="F:ATP binding"/>
    <property type="evidence" value="ECO:0007669"/>
    <property type="project" value="UniProtKB-KW"/>
</dbReference>
<keyword evidence="5" id="KW-0547">Nucleotide-binding</keyword>
<evidence type="ECO:0000256" key="2">
    <source>
        <dbReference type="ARBA" id="ARBA00022527"/>
    </source>
</evidence>
<comment type="caution">
    <text evidence="14">The sequence shown here is derived from an EMBL/GenBank/DDBJ whole genome shotgun (WGS) entry which is preliminary data.</text>
</comment>
<dbReference type="SUPFAM" id="SSF56112">
    <property type="entry name" value="Protein kinase-like (PK-like)"/>
    <property type="match status" value="1"/>
</dbReference>
<evidence type="ECO:0000256" key="5">
    <source>
        <dbReference type="ARBA" id="ARBA00022741"/>
    </source>
</evidence>
<keyword evidence="2" id="KW-0723">Serine/threonine-protein kinase</keyword>
<keyword evidence="3" id="KW-0808">Transferase</keyword>
<dbReference type="Proteomes" id="UP000821866">
    <property type="component" value="Chromosome 11"/>
</dbReference>
<dbReference type="GO" id="GO:0004674">
    <property type="term" value="F:protein serine/threonine kinase activity"/>
    <property type="evidence" value="ECO:0007669"/>
    <property type="project" value="UniProtKB-KW"/>
</dbReference>
<keyword evidence="6" id="KW-0418">Kinase</keyword>
<protein>
    <recommendedName>
        <fullName evidence="1">non-specific serine/threonine protein kinase</fullName>
        <ecNumber evidence="1">2.7.11.1</ecNumber>
    </recommendedName>
</protein>
<evidence type="ECO:0000256" key="12">
    <source>
        <dbReference type="ARBA" id="ARBA00048679"/>
    </source>
</evidence>